<dbReference type="InterPro" id="IPR030386">
    <property type="entry name" value="G_GB1_RHD3_dom"/>
</dbReference>
<dbReference type="GO" id="GO:0071346">
    <property type="term" value="P:cellular response to type II interferon"/>
    <property type="evidence" value="ECO:0007669"/>
    <property type="project" value="UniProtKB-ARBA"/>
</dbReference>
<evidence type="ECO:0000256" key="3">
    <source>
        <dbReference type="ARBA" id="ARBA00023134"/>
    </source>
</evidence>
<keyword evidence="2" id="KW-0378">Hydrolase</keyword>
<feature type="domain" description="GB1/RHD3-type G" evidence="5">
    <location>
        <begin position="33"/>
        <end position="275"/>
    </location>
</feature>
<dbReference type="SUPFAM" id="SSF48340">
    <property type="entry name" value="Interferon-induced guanylate-binding protein 1 (GBP1), C-terminal domain"/>
    <property type="match status" value="1"/>
</dbReference>
<dbReference type="GO" id="GO:0005525">
    <property type="term" value="F:GTP binding"/>
    <property type="evidence" value="ECO:0007669"/>
    <property type="project" value="UniProtKB-KW"/>
</dbReference>
<dbReference type="FunFam" id="3.40.50.300:FF:000422">
    <property type="entry name" value="Guanylate-binding protein 1"/>
    <property type="match status" value="1"/>
</dbReference>
<evidence type="ECO:0000313" key="6">
    <source>
        <dbReference type="EMBL" id="AAH31475.1"/>
    </source>
</evidence>
<evidence type="ECO:0000256" key="2">
    <source>
        <dbReference type="ARBA" id="ARBA00022801"/>
    </source>
</evidence>
<reference evidence="6" key="1">
    <citation type="journal article" date="2004" name="Genome Res.">
        <title>The status, quality, and expansion of the NIH full-length cDNA project: the Mammalian Gene Collection (MGC).</title>
        <authorList>
            <consortium name="The MGC Project Team"/>
            <person name="Gerhard D.S."/>
            <person name="Wagner L."/>
            <person name="Feingold E.A."/>
            <person name="Shenmen C.M."/>
            <person name="Grouse L.H."/>
            <person name="Schuler G."/>
            <person name="Klein S.L."/>
            <person name="Old S."/>
            <person name="Rasooly R."/>
            <person name="Good P."/>
            <person name="Guyer M."/>
            <person name="Peck A.M."/>
            <person name="Derge J.G."/>
            <person name="Lipman D."/>
            <person name="Collins F.S."/>
            <person name="Jang W."/>
            <person name="Sherry S."/>
            <person name="Feolo M."/>
            <person name="Misquitta L."/>
            <person name="Lee E."/>
            <person name="Rotmistrovsky K."/>
            <person name="Greenhut S.F."/>
            <person name="Schaefer C.F."/>
            <person name="Buetow K."/>
            <person name="Bonner T.I."/>
            <person name="Haussler D."/>
            <person name="Kent J."/>
            <person name="Kiekhaus M."/>
            <person name="Furey T."/>
            <person name="Brent M."/>
            <person name="Prange C."/>
            <person name="Schreiber K."/>
            <person name="Shapiro N."/>
            <person name="Bhat N.K."/>
            <person name="Hopkins R.F."/>
            <person name="Hsie F."/>
            <person name="Driscoll T."/>
            <person name="Soares M.B."/>
            <person name="Casavant T.L."/>
            <person name="Scheetz T.E."/>
            <person name="Brown-stein M.J."/>
            <person name="Usdin T.B."/>
            <person name="Toshiyuki S."/>
            <person name="Carninci P."/>
            <person name="Piao Y."/>
            <person name="Dudekula D.B."/>
            <person name="Ko M.S."/>
            <person name="Kawakami K."/>
            <person name="Suzuki Y."/>
            <person name="Sugano S."/>
            <person name="Gruber C.E."/>
            <person name="Smith M.R."/>
            <person name="Simmons B."/>
            <person name="Moore T."/>
            <person name="Waterman R."/>
            <person name="Johnson S.L."/>
            <person name="Ruan Y."/>
            <person name="Wei C.L."/>
            <person name="Mathavan S."/>
            <person name="Gunaratne P.H."/>
            <person name="Wu J."/>
            <person name="Garcia A.M."/>
            <person name="Hulyk S.W."/>
            <person name="Fuh E."/>
            <person name="Yuan Y."/>
            <person name="Sneed A."/>
            <person name="Kowis C."/>
            <person name="Hodgson A."/>
            <person name="Muzny D.M."/>
            <person name="McPherson J."/>
            <person name="Gibbs R.A."/>
            <person name="Fahey J."/>
            <person name="Helton E."/>
            <person name="Ketteman M."/>
            <person name="Madan A."/>
            <person name="Rodrigues S."/>
            <person name="Sanchez A."/>
            <person name="Whiting M."/>
            <person name="Madari A."/>
            <person name="Young A.C."/>
            <person name="Wetherby K.D."/>
            <person name="Granite S.J."/>
            <person name="Kwong P.N."/>
            <person name="Brinkley C.P."/>
            <person name="Pearson R.L."/>
            <person name="Bouffard G.G."/>
            <person name="Blakesly R.W."/>
            <person name="Green E.D."/>
            <person name="Dickson M.C."/>
            <person name="Rodriguez A.C."/>
            <person name="Grimwood J."/>
            <person name="Schmutz J."/>
            <person name="Myers R.M."/>
            <person name="Butterfield Y.S."/>
            <person name="Griffith M."/>
            <person name="Griffith O.L."/>
            <person name="Krzywinski M.I."/>
            <person name="Liao N."/>
            <person name="Morin R."/>
            <person name="Morrin R."/>
            <person name="Palmquist D."/>
            <person name="Petrescu A.S."/>
            <person name="Skalska U."/>
            <person name="Smailus D.E."/>
            <person name="Stott J.M."/>
            <person name="Schnerch A."/>
            <person name="Schein J.E."/>
            <person name="Jones S.J."/>
            <person name="Holt R.A."/>
            <person name="Baross A."/>
            <person name="Marra M.A."/>
            <person name="Clifton S."/>
            <person name="Makowski K.A."/>
            <person name="Bosak S."/>
            <person name="Malek J."/>
        </authorList>
    </citation>
    <scope>NUCLEOTIDE SEQUENCE [LARGE SCALE MRNA]</scope>
    <source>
        <strain evidence="6">NMRI</strain>
        <tissue evidence="6">Mammary tumor. WAP-Tag model. 5 months old</tissue>
    </source>
</reference>
<dbReference type="InterPro" id="IPR015894">
    <property type="entry name" value="Guanylate-bd_N"/>
</dbReference>
<name>I6L9A3_MOUSE</name>
<comment type="similarity">
    <text evidence="4">Belongs to the TRAFAC class dynamin-like GTPase superfamily. GB1/RHD3 GTPase family.</text>
</comment>
<dbReference type="AlphaFoldDB" id="I6L9A3"/>
<dbReference type="Pfam" id="PF02841">
    <property type="entry name" value="GBP_C"/>
    <property type="match status" value="1"/>
</dbReference>
<accession>I6L9A3</accession>
<sequence>MTQPQMAPICLVENHNEHLSMNHEAIEILEKISQPVVVVAIVGLYRTGKSYLMNRLAGQNHGFPLGSTVQSQTKGIWMWCMPHPTKPEHTLVLLDTEGLGDVEKGDPKNDLWIFALGVLLSSTFIYNSMNTISHDSLEKLHYVTELTELIRAKSSPNPDGIKNSTEFVSFFPDFVWTVRDFMLELKLNGEDITSDEYLENALKLIPGYNPRVQASNSARECIRCFFPNRKCFVFDRPTHDRELLQKLETISEDQLDLKFREETNAFVSYIFNYAKIKTLKEGIKVTGNGLGILVTTYVDAINSGAVPCVDDAVTTLAQHENSVAVQRAADHYSEQMVQRLSLPTDTLQELLDVHAACEKEAMAVFMEHSFKDENQQFLKKLVVIC</sequence>
<dbReference type="PeptideAtlas" id="I6L9A3"/>
<protein>
    <submittedName>
        <fullName evidence="6">5830443L24Rik protein</fullName>
    </submittedName>
</protein>
<dbReference type="SUPFAM" id="SSF52540">
    <property type="entry name" value="P-loop containing nucleoside triphosphate hydrolases"/>
    <property type="match status" value="1"/>
</dbReference>
<dbReference type="Gene3D" id="3.40.50.300">
    <property type="entry name" value="P-loop containing nucleotide triphosphate hydrolases"/>
    <property type="match status" value="1"/>
</dbReference>
<dbReference type="PROSITE" id="PS51715">
    <property type="entry name" value="G_GB1_RHD3"/>
    <property type="match status" value="1"/>
</dbReference>
<dbReference type="PANTHER" id="PTHR10751">
    <property type="entry name" value="GUANYLATE BINDING PROTEIN"/>
    <property type="match status" value="1"/>
</dbReference>
<organism evidence="6">
    <name type="scientific">Mus musculus</name>
    <name type="common">Mouse</name>
    <dbReference type="NCBI Taxonomy" id="10090"/>
    <lineage>
        <taxon>Eukaryota</taxon>
        <taxon>Metazoa</taxon>
        <taxon>Chordata</taxon>
        <taxon>Craniata</taxon>
        <taxon>Vertebrata</taxon>
        <taxon>Euteleostomi</taxon>
        <taxon>Mammalia</taxon>
        <taxon>Eutheria</taxon>
        <taxon>Euarchontoglires</taxon>
        <taxon>Glires</taxon>
        <taxon>Rodentia</taxon>
        <taxon>Myomorpha</taxon>
        <taxon>Muroidea</taxon>
        <taxon>Muridae</taxon>
        <taxon>Murinae</taxon>
        <taxon>Mus</taxon>
        <taxon>Mus</taxon>
    </lineage>
</organism>
<evidence type="ECO:0000256" key="4">
    <source>
        <dbReference type="PROSITE-ProRule" id="PRU01052"/>
    </source>
</evidence>
<dbReference type="AGR" id="MGI:1923324"/>
<dbReference type="InterPro" id="IPR003191">
    <property type="entry name" value="Guanylate-bd/ATL_C"/>
</dbReference>
<dbReference type="MGI" id="MGI:1923324">
    <property type="gene designation" value="Gbp8"/>
</dbReference>
<dbReference type="InterPro" id="IPR036543">
    <property type="entry name" value="Guanylate-bd_C_sf"/>
</dbReference>
<evidence type="ECO:0000313" key="7">
    <source>
        <dbReference type="MGI" id="MGI:1923324"/>
    </source>
</evidence>
<dbReference type="InterPro" id="IPR027417">
    <property type="entry name" value="P-loop_NTPase"/>
</dbReference>
<evidence type="ECO:0000256" key="1">
    <source>
        <dbReference type="ARBA" id="ARBA00022741"/>
    </source>
</evidence>
<dbReference type="Gene3D" id="1.20.1000.10">
    <property type="entry name" value="Guanylate-binding protein, C-terminal domain"/>
    <property type="match status" value="1"/>
</dbReference>
<dbReference type="CDD" id="cd01851">
    <property type="entry name" value="GBP"/>
    <property type="match status" value="1"/>
</dbReference>
<keyword evidence="1" id="KW-0547">Nucleotide-binding</keyword>
<proteinExistence type="evidence at transcript level"/>
<keyword evidence="3" id="KW-0342">GTP-binding</keyword>
<evidence type="ECO:0000259" key="5">
    <source>
        <dbReference type="PROSITE" id="PS51715"/>
    </source>
</evidence>
<dbReference type="GO" id="GO:0003924">
    <property type="term" value="F:GTPase activity"/>
    <property type="evidence" value="ECO:0007669"/>
    <property type="project" value="InterPro"/>
</dbReference>
<dbReference type="EMBL" id="BC031475">
    <property type="protein sequence ID" value="AAH31475.1"/>
    <property type="molecule type" value="mRNA"/>
</dbReference>
<gene>
    <name evidence="7" type="primary">Gbp8</name>
    <name evidence="6" type="synonym">5830443L24Rik</name>
</gene>
<dbReference type="Pfam" id="PF02263">
    <property type="entry name" value="GBP"/>
    <property type="match status" value="1"/>
</dbReference>